<evidence type="ECO:0000313" key="7">
    <source>
        <dbReference type="EMBL" id="KAJ3428616.1"/>
    </source>
</evidence>
<dbReference type="SMART" id="SM00275">
    <property type="entry name" value="G_alpha"/>
    <property type="match status" value="1"/>
</dbReference>
<keyword evidence="1 6" id="KW-0479">Metal-binding</keyword>
<dbReference type="InterPro" id="IPR011025">
    <property type="entry name" value="GproteinA_insert"/>
</dbReference>
<evidence type="ECO:0000256" key="5">
    <source>
        <dbReference type="PIRSR" id="PIRSR601019-1"/>
    </source>
</evidence>
<dbReference type="Proteomes" id="UP001146793">
    <property type="component" value="Unassembled WGS sequence"/>
</dbReference>
<dbReference type="GO" id="GO:0005834">
    <property type="term" value="C:heterotrimeric G-protein complex"/>
    <property type="evidence" value="ECO:0007669"/>
    <property type="project" value="TreeGrafter"/>
</dbReference>
<dbReference type="InterPro" id="IPR001019">
    <property type="entry name" value="Gprotein_alpha_su"/>
</dbReference>
<dbReference type="InterPro" id="IPR027417">
    <property type="entry name" value="P-loop_NTPase"/>
</dbReference>
<feature type="binding site" evidence="5">
    <location>
        <begin position="209"/>
        <end position="213"/>
    </location>
    <ligand>
        <name>GTP</name>
        <dbReference type="ChEBI" id="CHEBI:37565"/>
    </ligand>
</feature>
<organism evidence="7 8">
    <name type="scientific">Anaeramoeba flamelloides</name>
    <dbReference type="NCBI Taxonomy" id="1746091"/>
    <lineage>
        <taxon>Eukaryota</taxon>
        <taxon>Metamonada</taxon>
        <taxon>Anaeramoebidae</taxon>
        <taxon>Anaeramoeba</taxon>
    </lineage>
</organism>
<keyword evidence="2 5" id="KW-0547">Nucleotide-binding</keyword>
<dbReference type="PRINTS" id="PR00318">
    <property type="entry name" value="GPROTEINA"/>
</dbReference>
<dbReference type="GO" id="GO:0031683">
    <property type="term" value="F:G-protein beta/gamma-subunit complex binding"/>
    <property type="evidence" value="ECO:0007669"/>
    <property type="project" value="InterPro"/>
</dbReference>
<comment type="caution">
    <text evidence="7">The sequence shown here is derived from an EMBL/GenBank/DDBJ whole genome shotgun (WGS) entry which is preliminary data.</text>
</comment>
<keyword evidence="3 5" id="KW-0342">GTP-binding</keyword>
<keyword evidence="4" id="KW-0807">Transducer</keyword>
<dbReference type="GO" id="GO:0001664">
    <property type="term" value="F:G protein-coupled receptor binding"/>
    <property type="evidence" value="ECO:0007669"/>
    <property type="project" value="TreeGrafter"/>
</dbReference>
<evidence type="ECO:0000256" key="3">
    <source>
        <dbReference type="ARBA" id="ARBA00023134"/>
    </source>
</evidence>
<evidence type="ECO:0000256" key="1">
    <source>
        <dbReference type="ARBA" id="ARBA00022723"/>
    </source>
</evidence>
<dbReference type="PROSITE" id="PS51882">
    <property type="entry name" value="G_ALPHA"/>
    <property type="match status" value="1"/>
</dbReference>
<dbReference type="GO" id="GO:0003924">
    <property type="term" value="F:GTPase activity"/>
    <property type="evidence" value="ECO:0007669"/>
    <property type="project" value="InterPro"/>
</dbReference>
<evidence type="ECO:0000256" key="6">
    <source>
        <dbReference type="PIRSR" id="PIRSR601019-2"/>
    </source>
</evidence>
<feature type="binding site" evidence="5">
    <location>
        <position position="334"/>
    </location>
    <ligand>
        <name>GTP</name>
        <dbReference type="ChEBI" id="CHEBI:37565"/>
    </ligand>
</feature>
<accession>A0AAV7YIA7</accession>
<protein>
    <submittedName>
        <fullName evidence="7">Guanine nucleotide-binding protein subunit alpha</fullName>
    </submittedName>
</protein>
<evidence type="ECO:0000256" key="4">
    <source>
        <dbReference type="ARBA" id="ARBA00023224"/>
    </source>
</evidence>
<gene>
    <name evidence="7" type="ORF">M0812_23943</name>
</gene>
<keyword evidence="6" id="KW-0460">Magnesium</keyword>
<feature type="binding site" evidence="5">
    <location>
        <begin position="278"/>
        <end position="281"/>
    </location>
    <ligand>
        <name>GTP</name>
        <dbReference type="ChEBI" id="CHEBI:37565"/>
    </ligand>
</feature>
<dbReference type="GO" id="GO:0007188">
    <property type="term" value="P:adenylate cyclase-modulating G protein-coupled receptor signaling pathway"/>
    <property type="evidence" value="ECO:0007669"/>
    <property type="project" value="TreeGrafter"/>
</dbReference>
<dbReference type="GO" id="GO:0005525">
    <property type="term" value="F:GTP binding"/>
    <property type="evidence" value="ECO:0007669"/>
    <property type="project" value="UniProtKB-KW"/>
</dbReference>
<dbReference type="AlphaFoldDB" id="A0AAV7YIA7"/>
<reference evidence="7" key="1">
    <citation type="submission" date="2022-08" db="EMBL/GenBank/DDBJ databases">
        <title>Novel sulphate-reducing endosymbionts in the free-living metamonad Anaeramoeba.</title>
        <authorList>
            <person name="Jerlstrom-Hultqvist J."/>
            <person name="Cepicka I."/>
            <person name="Gallot-Lavallee L."/>
            <person name="Salas-Leiva D."/>
            <person name="Curtis B.A."/>
            <person name="Zahonova K."/>
            <person name="Pipaliya S."/>
            <person name="Dacks J."/>
            <person name="Roger A.J."/>
        </authorList>
    </citation>
    <scope>NUCLEOTIDE SEQUENCE</scope>
    <source>
        <strain evidence="7">Busselton2</strain>
    </source>
</reference>
<name>A0AAV7YIA7_9EUKA</name>
<dbReference type="Pfam" id="PF00503">
    <property type="entry name" value="G-alpha"/>
    <property type="match status" value="1"/>
</dbReference>
<dbReference type="Gene3D" id="3.40.50.300">
    <property type="entry name" value="P-loop containing nucleotide triphosphate hydrolases"/>
    <property type="match status" value="1"/>
</dbReference>
<feature type="binding site" evidence="6">
    <location>
        <position position="190"/>
    </location>
    <ligand>
        <name>Mg(2+)</name>
        <dbReference type="ChEBI" id="CHEBI:18420"/>
    </ligand>
</feature>
<dbReference type="PANTHER" id="PTHR10218">
    <property type="entry name" value="GTP-BINDING PROTEIN ALPHA SUBUNIT"/>
    <property type="match status" value="1"/>
</dbReference>
<feature type="binding site" evidence="6">
    <location>
        <position position="55"/>
    </location>
    <ligand>
        <name>Mg(2+)</name>
        <dbReference type="ChEBI" id="CHEBI:18420"/>
    </ligand>
</feature>
<dbReference type="Gene3D" id="1.10.400.10">
    <property type="entry name" value="GI Alpha 1, domain 2-like"/>
    <property type="match status" value="1"/>
</dbReference>
<dbReference type="GO" id="GO:0046872">
    <property type="term" value="F:metal ion binding"/>
    <property type="evidence" value="ECO:0007669"/>
    <property type="project" value="UniProtKB-KW"/>
</dbReference>
<proteinExistence type="predicted"/>
<sequence>MGNRHKKTKTKKKKKKVLSEQEKNEIISQLIDKEKEEFQSQIKILILGTGDSGKSTFVKQIELIYKDGFDQTKRNLYKTSIQNNLLVHTQRLIQGANGFGLEFKDENLEIARILLKLNKTVTDNEDYEPEELFDMIKTLWDDESIKDTFRRRSSLQIPDAAEHFLNDIDRIGNEDYVPSDKDILYCRIPTVGIKEVSFKVNNYPWKLVDVGGQRSERRKWIHQFEHVTVLIYVVAISEYDQKLYEDESINRMIESYELLYNTANTEIFLKTNCVILFNKMDIFEEKIKSVDPICCFSEYDGGFDYEKSKKFITDKFIDVATNKSRKIFPFYTIATETSTIKKVFDNIQSKILEEHMNTLGLIEKI</sequence>
<dbReference type="SUPFAM" id="SSF47895">
    <property type="entry name" value="Transducin (alpha subunit), insertion domain"/>
    <property type="match status" value="1"/>
</dbReference>
<feature type="binding site" evidence="5">
    <location>
        <begin position="184"/>
        <end position="190"/>
    </location>
    <ligand>
        <name>GTP</name>
        <dbReference type="ChEBI" id="CHEBI:37565"/>
    </ligand>
</feature>
<evidence type="ECO:0000313" key="8">
    <source>
        <dbReference type="Proteomes" id="UP001146793"/>
    </source>
</evidence>
<dbReference type="FunFam" id="3.40.50.300:FF:000692">
    <property type="entry name" value="Guanine nucleotide-binding protein subunit alpha"/>
    <property type="match status" value="1"/>
</dbReference>
<dbReference type="GO" id="GO:0005737">
    <property type="term" value="C:cytoplasm"/>
    <property type="evidence" value="ECO:0007669"/>
    <property type="project" value="TreeGrafter"/>
</dbReference>
<dbReference type="PANTHER" id="PTHR10218:SF302">
    <property type="entry name" value="GUANINE NUCLEOTIDE-BINDING PROTEIN ALPHA-5 SUBUNIT"/>
    <property type="match status" value="1"/>
</dbReference>
<dbReference type="CDD" id="cd00066">
    <property type="entry name" value="G-alpha"/>
    <property type="match status" value="1"/>
</dbReference>
<dbReference type="SUPFAM" id="SSF52540">
    <property type="entry name" value="P-loop containing nucleoside triphosphate hydrolases"/>
    <property type="match status" value="1"/>
</dbReference>
<dbReference type="EMBL" id="JANTQA010000057">
    <property type="protein sequence ID" value="KAJ3428616.1"/>
    <property type="molecule type" value="Genomic_DNA"/>
</dbReference>
<evidence type="ECO:0000256" key="2">
    <source>
        <dbReference type="ARBA" id="ARBA00022741"/>
    </source>
</evidence>